<evidence type="ECO:0000256" key="3">
    <source>
        <dbReference type="ARBA" id="ARBA00022729"/>
    </source>
</evidence>
<proteinExistence type="inferred from homology"/>
<comment type="caution">
    <text evidence="7">The sequence shown here is derived from an EMBL/GenBank/DDBJ whole genome shotgun (WGS) entry which is preliminary data.</text>
</comment>
<feature type="region of interest" description="Disordered" evidence="4">
    <location>
        <begin position="26"/>
        <end position="66"/>
    </location>
</feature>
<dbReference type="GO" id="GO:0030313">
    <property type="term" value="C:cell envelope"/>
    <property type="evidence" value="ECO:0007669"/>
    <property type="project" value="UniProtKB-SubCell"/>
</dbReference>
<accession>A0A0J9EYJ2</accession>
<evidence type="ECO:0000259" key="6">
    <source>
        <dbReference type="Pfam" id="PF13407"/>
    </source>
</evidence>
<dbReference type="Gene3D" id="3.40.50.2300">
    <property type="match status" value="2"/>
</dbReference>
<feature type="compositionally biased region" description="Low complexity" evidence="4">
    <location>
        <begin position="45"/>
        <end position="63"/>
    </location>
</feature>
<evidence type="ECO:0000256" key="2">
    <source>
        <dbReference type="ARBA" id="ARBA00007639"/>
    </source>
</evidence>
<evidence type="ECO:0000256" key="5">
    <source>
        <dbReference type="SAM" id="SignalP"/>
    </source>
</evidence>
<dbReference type="PANTHER" id="PTHR46847">
    <property type="entry name" value="D-ALLOSE-BINDING PERIPLASMIC PROTEIN-RELATED"/>
    <property type="match status" value="1"/>
</dbReference>
<feature type="signal peptide" evidence="5">
    <location>
        <begin position="1"/>
        <end position="19"/>
    </location>
</feature>
<evidence type="ECO:0000256" key="4">
    <source>
        <dbReference type="SAM" id="MobiDB-lite"/>
    </source>
</evidence>
<comment type="similarity">
    <text evidence="2">Belongs to the bacterial solute-binding protein 2 family.</text>
</comment>
<comment type="subcellular location">
    <subcellularLocation>
        <location evidence="1">Cell envelope</location>
    </subcellularLocation>
</comment>
<dbReference type="SUPFAM" id="SSF53822">
    <property type="entry name" value="Periplasmic binding protein-like I"/>
    <property type="match status" value="1"/>
</dbReference>
<dbReference type="CDD" id="cd20008">
    <property type="entry name" value="PBP1_ABC_sugar_binding-like"/>
    <property type="match status" value="1"/>
</dbReference>
<dbReference type="PANTHER" id="PTHR46847:SF1">
    <property type="entry name" value="D-ALLOSE-BINDING PERIPLASMIC PROTEIN-RELATED"/>
    <property type="match status" value="1"/>
</dbReference>
<feature type="chain" id="PRO_5039406243" description="Periplasmic binding protein domain-containing protein" evidence="5">
    <location>
        <begin position="20"/>
        <end position="370"/>
    </location>
</feature>
<dbReference type="InterPro" id="IPR025997">
    <property type="entry name" value="SBP_2_dom"/>
</dbReference>
<dbReference type="Pfam" id="PF13407">
    <property type="entry name" value="Peripla_BP_4"/>
    <property type="match status" value="1"/>
</dbReference>
<dbReference type="AlphaFoldDB" id="A0A0J9EYJ2"/>
<gene>
    <name evidence="7" type="ORF">HMPREF9470_01874</name>
</gene>
<dbReference type="RefSeq" id="WP_007861073.1">
    <property type="nucleotide sequence ID" value="NZ_KQ235877.1"/>
</dbReference>
<protein>
    <recommendedName>
        <fullName evidence="6">Periplasmic binding protein domain-containing protein</fullName>
    </recommendedName>
</protein>
<dbReference type="GeneID" id="93164484"/>
<keyword evidence="3 5" id="KW-0732">Signal</keyword>
<evidence type="ECO:0000256" key="1">
    <source>
        <dbReference type="ARBA" id="ARBA00004196"/>
    </source>
</evidence>
<evidence type="ECO:0000313" key="8">
    <source>
        <dbReference type="Proteomes" id="UP000037392"/>
    </source>
</evidence>
<dbReference type="EMBL" id="ADLK01000017">
    <property type="protein sequence ID" value="KMW21030.1"/>
    <property type="molecule type" value="Genomic_DNA"/>
</dbReference>
<name>A0A0J9EYJ2_9FIRM</name>
<evidence type="ECO:0000313" key="7">
    <source>
        <dbReference type="EMBL" id="KMW21030.1"/>
    </source>
</evidence>
<organism evidence="7 8">
    <name type="scientific">[Clostridium] citroniae WAL-19142</name>
    <dbReference type="NCBI Taxonomy" id="742734"/>
    <lineage>
        <taxon>Bacteria</taxon>
        <taxon>Bacillati</taxon>
        <taxon>Bacillota</taxon>
        <taxon>Clostridia</taxon>
        <taxon>Lachnospirales</taxon>
        <taxon>Lachnospiraceae</taxon>
        <taxon>Enterocloster</taxon>
    </lineage>
</organism>
<dbReference type="Proteomes" id="UP000037392">
    <property type="component" value="Unassembled WGS sequence"/>
</dbReference>
<dbReference type="GO" id="GO:0030246">
    <property type="term" value="F:carbohydrate binding"/>
    <property type="evidence" value="ECO:0007669"/>
    <property type="project" value="UniProtKB-ARBA"/>
</dbReference>
<dbReference type="PROSITE" id="PS51257">
    <property type="entry name" value="PROKAR_LIPOPROTEIN"/>
    <property type="match status" value="1"/>
</dbReference>
<reference evidence="7 8" key="1">
    <citation type="submission" date="2011-04" db="EMBL/GenBank/DDBJ databases">
        <title>The Genome Sequence of Clostridium citroniae WAL-19142.</title>
        <authorList>
            <consortium name="The Broad Institute Genome Sequencing Platform"/>
            <person name="Earl A."/>
            <person name="Ward D."/>
            <person name="Feldgarden M."/>
            <person name="Gevers D."/>
            <person name="Warren Y.A."/>
            <person name="Tyrrell K.L."/>
            <person name="Citron D.M."/>
            <person name="Goldstein E.J."/>
            <person name="Daigneault M."/>
            <person name="Allen-Vercoe E."/>
            <person name="Young S.K."/>
            <person name="Zeng Q."/>
            <person name="Gargeya S."/>
            <person name="Fitzgerald M."/>
            <person name="Haas B."/>
            <person name="Abouelleil A."/>
            <person name="Alvarado L."/>
            <person name="Arachchi H.M."/>
            <person name="Berlin A."/>
            <person name="Brown A."/>
            <person name="Chapman S.B."/>
            <person name="Chen Z."/>
            <person name="Dunbar C."/>
            <person name="Freedman E."/>
            <person name="Gearin G."/>
            <person name="Gellesch M."/>
            <person name="Goldberg J."/>
            <person name="Griggs A."/>
            <person name="Gujja S."/>
            <person name="Heilman E.R."/>
            <person name="Heiman D."/>
            <person name="Howarth C."/>
            <person name="Larson L."/>
            <person name="Lui A."/>
            <person name="MacDonald P.J."/>
            <person name="Mehta T."/>
            <person name="Montmayeur A."/>
            <person name="Murphy C."/>
            <person name="Neiman D."/>
            <person name="Pearson M."/>
            <person name="Priest M."/>
            <person name="Roberts A."/>
            <person name="Saif S."/>
            <person name="Shea T."/>
            <person name="Shenoy N."/>
            <person name="Sisk P."/>
            <person name="Stolte C."/>
            <person name="Sykes S."/>
            <person name="White J."/>
            <person name="Yandava C."/>
            <person name="Wortman J."/>
            <person name="Nusbaum C."/>
            <person name="Birren B."/>
        </authorList>
    </citation>
    <scope>NUCLEOTIDE SEQUENCE [LARGE SCALE GENOMIC DNA]</scope>
    <source>
        <strain evidence="7 8">WAL-19142</strain>
    </source>
</reference>
<sequence>MRKLAAVLMAGALAASTLAGCGSSTASNTQADTTAAPADKENTKAQGAQSGAQGAQSEAGSSETPITDNSEKTIYVIVKVLGNQYWSILQAGAEQAGKDLGCKVVVVGTALESDIEGQLTLLQNAVSAQAAGIVIAPLDSVSLDAPITEAYNSGTPVVLVDTVTKSDNYSAALLTNNVEAGKTAAEEMIRRLKAKGLSEDETAQIAIQVGSTGSQTINDRVKGFNEYWEANAPEKWVVLNDDIKVNEGDISKAVGFCQDFITTYPDLKGVFGPNNGSTVGFVTGLTESKRTDITMVGFDFSAEIETMIRSNEYDVASVVQRQYFMGYDGVKTAVELANGQTVEDKTIDTGVVLVDSKNVDSDEVQGIIHP</sequence>
<dbReference type="InterPro" id="IPR028082">
    <property type="entry name" value="Peripla_BP_I"/>
</dbReference>
<dbReference type="PATRIC" id="fig|742734.4.peg.2009"/>
<feature type="domain" description="Periplasmic binding protein" evidence="6">
    <location>
        <begin position="74"/>
        <end position="340"/>
    </location>
</feature>